<comment type="caution">
    <text evidence="2">The sequence shown here is derived from an EMBL/GenBank/DDBJ whole genome shotgun (WGS) entry which is preliminary data.</text>
</comment>
<proteinExistence type="predicted"/>
<evidence type="ECO:0000259" key="1">
    <source>
        <dbReference type="Pfam" id="PF13354"/>
    </source>
</evidence>
<dbReference type="OrthoDB" id="9775096at2"/>
<gene>
    <name evidence="2" type="ORF">Ctaglu_26300</name>
</gene>
<organism evidence="2 3">
    <name type="scientific">Clostridium tagluense</name>
    <dbReference type="NCBI Taxonomy" id="360422"/>
    <lineage>
        <taxon>Bacteria</taxon>
        <taxon>Bacillati</taxon>
        <taxon>Bacillota</taxon>
        <taxon>Clostridia</taxon>
        <taxon>Eubacteriales</taxon>
        <taxon>Clostridiaceae</taxon>
        <taxon>Clostridium</taxon>
    </lineage>
</organism>
<dbReference type="Gene3D" id="3.40.710.10">
    <property type="entry name" value="DD-peptidase/beta-lactamase superfamily"/>
    <property type="match status" value="1"/>
</dbReference>
<accession>A0A401UN99</accession>
<dbReference type="InterPro" id="IPR012338">
    <property type="entry name" value="Beta-lactam/transpept-like"/>
</dbReference>
<dbReference type="SUPFAM" id="SSF56601">
    <property type="entry name" value="beta-lactamase/transpeptidase-like"/>
    <property type="match status" value="1"/>
</dbReference>
<protein>
    <recommendedName>
        <fullName evidence="1">Beta-lactamase class A catalytic domain-containing protein</fullName>
    </recommendedName>
</protein>
<dbReference type="GO" id="GO:0030655">
    <property type="term" value="P:beta-lactam antibiotic catabolic process"/>
    <property type="evidence" value="ECO:0007669"/>
    <property type="project" value="InterPro"/>
</dbReference>
<dbReference type="InterPro" id="IPR000871">
    <property type="entry name" value="Beta-lactam_class-A"/>
</dbReference>
<dbReference type="Proteomes" id="UP000287872">
    <property type="component" value="Unassembled WGS sequence"/>
</dbReference>
<dbReference type="PANTHER" id="PTHR35333">
    <property type="entry name" value="BETA-LACTAMASE"/>
    <property type="match status" value="1"/>
</dbReference>
<dbReference type="GO" id="GO:0046677">
    <property type="term" value="P:response to antibiotic"/>
    <property type="evidence" value="ECO:0007669"/>
    <property type="project" value="InterPro"/>
</dbReference>
<dbReference type="EMBL" id="BHYK01000014">
    <property type="protein sequence ID" value="GCD11007.1"/>
    <property type="molecule type" value="Genomic_DNA"/>
</dbReference>
<keyword evidence="3" id="KW-1185">Reference proteome</keyword>
<reference evidence="2 3" key="1">
    <citation type="submission" date="2018-11" db="EMBL/GenBank/DDBJ databases">
        <title>Genome sequencing and assembly of Clostridium tagluense strain A121.</title>
        <authorList>
            <person name="Murakami T."/>
            <person name="Segawa T."/>
            <person name="Shcherbakova V.A."/>
            <person name="Mori H."/>
            <person name="Yoshimura Y."/>
        </authorList>
    </citation>
    <scope>NUCLEOTIDE SEQUENCE [LARGE SCALE GENOMIC DNA]</scope>
    <source>
        <strain evidence="2 3">A121</strain>
    </source>
</reference>
<sequence length="323" mass="36670">MKGKKIVISIAIIIALVATTYLSKQPVGSSRSVATLHFISTNNKSNNYGISKPISKIDYGDLDYKQSLDYNQIKVEEDSKKQAQLKDLEKGIRTFLGNNINKVGLVYYDIESENFIEINQDKQFLAASTIKVPINMLMYDMIQEGKIDINEKLIFKECDYEEGAGELQGTDLSKPIALKTLSDYSIIYSDNIAINMILRKVGDENKYKYIEKILGHPTVHSENNTTPKDSFKILEKLYLNLDNNKYYSGLIETMKKTDYHDRIDKYIPKGIVAHKIGDFGECVNDIAIVSKDNPYILVVFTEELPNADETIAQLSKMIYDAQK</sequence>
<evidence type="ECO:0000313" key="2">
    <source>
        <dbReference type="EMBL" id="GCD11007.1"/>
    </source>
</evidence>
<evidence type="ECO:0000313" key="3">
    <source>
        <dbReference type="Proteomes" id="UP000287872"/>
    </source>
</evidence>
<feature type="domain" description="Beta-lactamase class A catalytic" evidence="1">
    <location>
        <begin position="104"/>
        <end position="301"/>
    </location>
</feature>
<dbReference type="GO" id="GO:0008800">
    <property type="term" value="F:beta-lactamase activity"/>
    <property type="evidence" value="ECO:0007669"/>
    <property type="project" value="InterPro"/>
</dbReference>
<dbReference type="RefSeq" id="WP_125002426.1">
    <property type="nucleotide sequence ID" value="NZ_BHYK01000014.1"/>
</dbReference>
<dbReference type="InterPro" id="IPR045155">
    <property type="entry name" value="Beta-lactam_cat"/>
</dbReference>
<dbReference type="AlphaFoldDB" id="A0A401UN99"/>
<dbReference type="Pfam" id="PF13354">
    <property type="entry name" value="Beta-lactamase2"/>
    <property type="match status" value="1"/>
</dbReference>
<dbReference type="PANTHER" id="PTHR35333:SF3">
    <property type="entry name" value="BETA-LACTAMASE-TYPE TRANSPEPTIDASE FOLD CONTAINING PROTEIN"/>
    <property type="match status" value="1"/>
</dbReference>
<name>A0A401UN99_9CLOT</name>